<organism evidence="2 3">
    <name type="scientific">Bradyrhizobium nitroreducens</name>
    <dbReference type="NCBI Taxonomy" id="709803"/>
    <lineage>
        <taxon>Bacteria</taxon>
        <taxon>Pseudomonadati</taxon>
        <taxon>Pseudomonadota</taxon>
        <taxon>Alphaproteobacteria</taxon>
        <taxon>Hyphomicrobiales</taxon>
        <taxon>Nitrobacteraceae</taxon>
        <taxon>Bradyrhizobium</taxon>
    </lineage>
</organism>
<name>A0A2M6UH53_9BRAD</name>
<evidence type="ECO:0000313" key="2">
    <source>
        <dbReference type="EMBL" id="PIT03956.1"/>
    </source>
</evidence>
<evidence type="ECO:0000256" key="1">
    <source>
        <dbReference type="SAM" id="MobiDB-lite"/>
    </source>
</evidence>
<dbReference type="AlphaFoldDB" id="A0A2M6UH53"/>
<sequence length="200" mass="22395">MRREKMGKQQDKKATATTDKFFVFGIDNDGKPRGARFAEYNQRALSYANELKLTGVFPASPAFSEIATKLPPGRLYSSGKAFVANIRRDLVEKLEAALVVPGDESQTHKPPKPTTDETNPGEPRVQTTSPITFGLPRTWDGIQPGHVVLIHESPADGWWESTVVEREDEILTLRFRDYPRQPKFQRHISQVALINPGPDA</sequence>
<gene>
    <name evidence="2" type="ORF">TSA1_26685</name>
</gene>
<dbReference type="Proteomes" id="UP000228930">
    <property type="component" value="Unassembled WGS sequence"/>
</dbReference>
<proteinExistence type="predicted"/>
<feature type="region of interest" description="Disordered" evidence="1">
    <location>
        <begin position="101"/>
        <end position="130"/>
    </location>
</feature>
<accession>A0A2M6UH53</accession>
<comment type="caution">
    <text evidence="2">The sequence shown here is derived from an EMBL/GenBank/DDBJ whole genome shotgun (WGS) entry which is preliminary data.</text>
</comment>
<reference evidence="2 3" key="1">
    <citation type="submission" date="2015-06" db="EMBL/GenBank/DDBJ databases">
        <title>Comparative genome analysis of nirS-carrying Bradyrhizobium sp. strains.</title>
        <authorList>
            <person name="Ishii S."/>
            <person name="Jang J."/>
            <person name="Nishizawa T."/>
            <person name="Senoo K."/>
        </authorList>
    </citation>
    <scope>NUCLEOTIDE SEQUENCE [LARGE SCALE GENOMIC DNA]</scope>
    <source>
        <strain evidence="2 3">TSA1</strain>
    </source>
</reference>
<protein>
    <submittedName>
        <fullName evidence="2">Uncharacterized protein</fullName>
    </submittedName>
</protein>
<evidence type="ECO:0000313" key="3">
    <source>
        <dbReference type="Proteomes" id="UP000228930"/>
    </source>
</evidence>
<dbReference type="EMBL" id="LFJC01000003">
    <property type="protein sequence ID" value="PIT03956.1"/>
    <property type="molecule type" value="Genomic_DNA"/>
</dbReference>
<keyword evidence="3" id="KW-1185">Reference proteome</keyword>